<keyword evidence="2" id="KW-1185">Reference proteome</keyword>
<name>A0A6S7FX51_PARCT</name>
<comment type="caution">
    <text evidence="1">The sequence shown here is derived from an EMBL/GenBank/DDBJ whole genome shotgun (WGS) entry which is preliminary data.</text>
</comment>
<dbReference type="InterPro" id="IPR050951">
    <property type="entry name" value="Retrovirus_Pol_polyprotein"/>
</dbReference>
<organism evidence="1 2">
    <name type="scientific">Paramuricea clavata</name>
    <name type="common">Red gorgonian</name>
    <name type="synonym">Violescent sea-whip</name>
    <dbReference type="NCBI Taxonomy" id="317549"/>
    <lineage>
        <taxon>Eukaryota</taxon>
        <taxon>Metazoa</taxon>
        <taxon>Cnidaria</taxon>
        <taxon>Anthozoa</taxon>
        <taxon>Octocorallia</taxon>
        <taxon>Malacalcyonacea</taxon>
        <taxon>Plexauridae</taxon>
        <taxon>Paramuricea</taxon>
    </lineage>
</organism>
<dbReference type="EMBL" id="CACRXK020000336">
    <property type="protein sequence ID" value="CAB3980919.1"/>
    <property type="molecule type" value="Genomic_DNA"/>
</dbReference>
<dbReference type="Proteomes" id="UP001152795">
    <property type="component" value="Unassembled WGS sequence"/>
</dbReference>
<protein>
    <submittedName>
        <fullName evidence="1">Uncharacterized protein</fullName>
    </submittedName>
</protein>
<reference evidence="1" key="1">
    <citation type="submission" date="2020-04" db="EMBL/GenBank/DDBJ databases">
        <authorList>
            <person name="Alioto T."/>
            <person name="Alioto T."/>
            <person name="Gomez Garrido J."/>
        </authorList>
    </citation>
    <scope>NUCLEOTIDE SEQUENCE</scope>
    <source>
        <strain evidence="1">A484AB</strain>
    </source>
</reference>
<gene>
    <name evidence="1" type="ORF">PACLA_8A010932</name>
</gene>
<proteinExistence type="predicted"/>
<sequence length="212" mass="24224">MAPGQWKSGRLHETYMGKGIRAAWAEGRDWQRELVAFLMNYRTTPNLSTGVVPAEMFYKRVIRSTVPSFSQAPANTAAKRVFKGKTKSKQYVDARRRTRKSTIKEGDTVLVKQKKKNKYTTMFRPQPYKVIKLNVRYSRVTAQRGDHVITRNVSHFKEFSGAYRETVPNPESDDDITIAAAQAGQDNDQDITEDRYPLRANRGVPPDFYGGK</sequence>
<dbReference type="PANTHER" id="PTHR37984:SF5">
    <property type="entry name" value="PROTEIN NYNRIN-LIKE"/>
    <property type="match status" value="1"/>
</dbReference>
<accession>A0A6S7FX51</accession>
<dbReference type="AlphaFoldDB" id="A0A6S7FX51"/>
<dbReference type="OrthoDB" id="7974547at2759"/>
<evidence type="ECO:0000313" key="2">
    <source>
        <dbReference type="Proteomes" id="UP001152795"/>
    </source>
</evidence>
<evidence type="ECO:0000313" key="1">
    <source>
        <dbReference type="EMBL" id="CAB3980919.1"/>
    </source>
</evidence>
<dbReference type="PANTHER" id="PTHR37984">
    <property type="entry name" value="PROTEIN CBG26694"/>
    <property type="match status" value="1"/>
</dbReference>